<keyword evidence="8" id="KW-1185">Reference proteome</keyword>
<feature type="transmembrane region" description="Helical" evidence="5">
    <location>
        <begin position="418"/>
        <end position="440"/>
    </location>
</feature>
<sequence>MASAPESAAPLKLSPFSIALVCVIASIGFAFDIYELLMLPLVFRPACMELAGIAPGTDEFSWWLGVMFFVPAFLGGIFGLLGGYLTDRFGRRRVLTYSILLYAVSAFLAGFATSMPMLLVLRCTTFIGVCVEFVAAIAWLAELFPDKKRRELVLGWTQAFSSIGGLLVAWANYLSIEYSASLPAIALPEFLTGLGVINDPHAAWRYTLMSGLIPAIPLIVIRPFLPESPVWKQKRDAGLLKRPSIKELFAPNLIRTTVVTTIMFAASYGVAFGALQQIPQIVPGLPEVKTAVADMSVPAKKKYEQKAAANYTKSQEIGGLTGRIVLAILAVIVVSRRGLIRMFVLPGLIVAPFVFYSFMQGNNSDLITLGEWKFTRLDGMIFFVGLLTVGQFSFWGNYLPRVFPLHLRGTGESFAANIGGRMIGTSMAWVTSTLAASAWIPGETAASKFALVAAGMAFTMFAVNFVASFFLPEPDSIHFDD</sequence>
<evidence type="ECO:0000256" key="4">
    <source>
        <dbReference type="ARBA" id="ARBA00023136"/>
    </source>
</evidence>
<feature type="transmembrane region" description="Helical" evidence="5">
    <location>
        <begin position="380"/>
        <end position="398"/>
    </location>
</feature>
<evidence type="ECO:0000256" key="5">
    <source>
        <dbReference type="SAM" id="Phobius"/>
    </source>
</evidence>
<dbReference type="PANTHER" id="PTHR23508:SF10">
    <property type="entry name" value="CARBOXYLIC ACID TRANSPORTER PROTEIN HOMOLOG"/>
    <property type="match status" value="1"/>
</dbReference>
<feature type="transmembrane region" description="Helical" evidence="5">
    <location>
        <begin position="94"/>
        <end position="113"/>
    </location>
</feature>
<feature type="transmembrane region" description="Helical" evidence="5">
    <location>
        <begin position="16"/>
        <end position="42"/>
    </location>
</feature>
<proteinExistence type="predicted"/>
<keyword evidence="2 5" id="KW-0812">Transmembrane</keyword>
<evidence type="ECO:0000256" key="3">
    <source>
        <dbReference type="ARBA" id="ARBA00022989"/>
    </source>
</evidence>
<protein>
    <submittedName>
        <fullName evidence="7">Putative metabolite transport protein CsbC</fullName>
    </submittedName>
</protein>
<evidence type="ECO:0000259" key="6">
    <source>
        <dbReference type="PROSITE" id="PS50850"/>
    </source>
</evidence>
<dbReference type="RefSeq" id="WP_145079721.1">
    <property type="nucleotide sequence ID" value="NZ_CP036298.1"/>
</dbReference>
<evidence type="ECO:0000256" key="1">
    <source>
        <dbReference type="ARBA" id="ARBA00004141"/>
    </source>
</evidence>
<gene>
    <name evidence="7" type="primary">csbC</name>
    <name evidence="7" type="ORF">Q31a_34160</name>
</gene>
<feature type="transmembrane region" description="Helical" evidence="5">
    <location>
        <begin position="119"/>
        <end position="141"/>
    </location>
</feature>
<reference evidence="7 8" key="1">
    <citation type="submission" date="2019-02" db="EMBL/GenBank/DDBJ databases">
        <title>Deep-cultivation of Planctomycetes and their phenomic and genomic characterization uncovers novel biology.</title>
        <authorList>
            <person name="Wiegand S."/>
            <person name="Jogler M."/>
            <person name="Boedeker C."/>
            <person name="Pinto D."/>
            <person name="Vollmers J."/>
            <person name="Rivas-Marin E."/>
            <person name="Kohn T."/>
            <person name="Peeters S.H."/>
            <person name="Heuer A."/>
            <person name="Rast P."/>
            <person name="Oberbeckmann S."/>
            <person name="Bunk B."/>
            <person name="Jeske O."/>
            <person name="Meyerdierks A."/>
            <person name="Storesund J.E."/>
            <person name="Kallscheuer N."/>
            <person name="Luecker S."/>
            <person name="Lage O.M."/>
            <person name="Pohl T."/>
            <person name="Merkel B.J."/>
            <person name="Hornburger P."/>
            <person name="Mueller R.-W."/>
            <person name="Bruemmer F."/>
            <person name="Labrenz M."/>
            <person name="Spormann A.M."/>
            <person name="Op den Camp H."/>
            <person name="Overmann J."/>
            <person name="Amann R."/>
            <person name="Jetten M.S.M."/>
            <person name="Mascher T."/>
            <person name="Medema M.H."/>
            <person name="Devos D.P."/>
            <person name="Kaster A.-K."/>
            <person name="Ovreas L."/>
            <person name="Rohde M."/>
            <person name="Galperin M.Y."/>
            <person name="Jogler C."/>
        </authorList>
    </citation>
    <scope>NUCLEOTIDE SEQUENCE [LARGE SCALE GENOMIC DNA]</scope>
    <source>
        <strain evidence="7 8">Q31a</strain>
    </source>
</reference>
<evidence type="ECO:0000313" key="7">
    <source>
        <dbReference type="EMBL" id="QDV25093.1"/>
    </source>
</evidence>
<organism evidence="7 8">
    <name type="scientific">Aureliella helgolandensis</name>
    <dbReference type="NCBI Taxonomy" id="2527968"/>
    <lineage>
        <taxon>Bacteria</taxon>
        <taxon>Pseudomonadati</taxon>
        <taxon>Planctomycetota</taxon>
        <taxon>Planctomycetia</taxon>
        <taxon>Pirellulales</taxon>
        <taxon>Pirellulaceae</taxon>
        <taxon>Aureliella</taxon>
    </lineage>
</organism>
<dbReference type="InterPro" id="IPR020846">
    <property type="entry name" value="MFS_dom"/>
</dbReference>
<feature type="transmembrane region" description="Helical" evidence="5">
    <location>
        <begin position="203"/>
        <end position="225"/>
    </location>
</feature>
<dbReference type="EMBL" id="CP036298">
    <property type="protein sequence ID" value="QDV25093.1"/>
    <property type="molecule type" value="Genomic_DNA"/>
</dbReference>
<evidence type="ECO:0000256" key="2">
    <source>
        <dbReference type="ARBA" id="ARBA00022692"/>
    </source>
</evidence>
<keyword evidence="3 5" id="KW-1133">Transmembrane helix</keyword>
<dbReference type="InterPro" id="IPR011701">
    <property type="entry name" value="MFS"/>
</dbReference>
<comment type="subcellular location">
    <subcellularLocation>
        <location evidence="1">Membrane</location>
        <topology evidence="1">Multi-pass membrane protein</topology>
    </subcellularLocation>
</comment>
<feature type="transmembrane region" description="Helical" evidence="5">
    <location>
        <begin position="449"/>
        <end position="471"/>
    </location>
</feature>
<dbReference type="InterPro" id="IPR036259">
    <property type="entry name" value="MFS_trans_sf"/>
</dbReference>
<feature type="transmembrane region" description="Helical" evidence="5">
    <location>
        <begin position="153"/>
        <end position="173"/>
    </location>
</feature>
<feature type="transmembrane region" description="Helical" evidence="5">
    <location>
        <begin position="340"/>
        <end position="359"/>
    </location>
</feature>
<dbReference type="GO" id="GO:0046943">
    <property type="term" value="F:carboxylic acid transmembrane transporter activity"/>
    <property type="evidence" value="ECO:0007669"/>
    <property type="project" value="TreeGrafter"/>
</dbReference>
<feature type="transmembrane region" description="Helical" evidence="5">
    <location>
        <begin position="62"/>
        <end position="82"/>
    </location>
</feature>
<dbReference type="GO" id="GO:0005886">
    <property type="term" value="C:plasma membrane"/>
    <property type="evidence" value="ECO:0007669"/>
    <property type="project" value="TreeGrafter"/>
</dbReference>
<feature type="domain" description="Major facilitator superfamily (MFS) profile" evidence="6">
    <location>
        <begin position="21"/>
        <end position="475"/>
    </location>
</feature>
<feature type="transmembrane region" description="Helical" evidence="5">
    <location>
        <begin position="317"/>
        <end position="334"/>
    </location>
</feature>
<dbReference type="PANTHER" id="PTHR23508">
    <property type="entry name" value="CARBOXYLIC ACID TRANSPORTER PROTEIN HOMOLOG"/>
    <property type="match status" value="1"/>
</dbReference>
<keyword evidence="4 5" id="KW-0472">Membrane</keyword>
<dbReference type="PROSITE" id="PS50850">
    <property type="entry name" value="MFS"/>
    <property type="match status" value="1"/>
</dbReference>
<dbReference type="SUPFAM" id="SSF103473">
    <property type="entry name" value="MFS general substrate transporter"/>
    <property type="match status" value="1"/>
</dbReference>
<dbReference type="OrthoDB" id="183263at2"/>
<dbReference type="Pfam" id="PF07690">
    <property type="entry name" value="MFS_1"/>
    <property type="match status" value="1"/>
</dbReference>
<dbReference type="Gene3D" id="1.20.1250.20">
    <property type="entry name" value="MFS general substrate transporter like domains"/>
    <property type="match status" value="1"/>
</dbReference>
<name>A0A518G939_9BACT</name>
<evidence type="ECO:0000313" key="8">
    <source>
        <dbReference type="Proteomes" id="UP000318017"/>
    </source>
</evidence>
<dbReference type="AlphaFoldDB" id="A0A518G939"/>
<dbReference type="Proteomes" id="UP000318017">
    <property type="component" value="Chromosome"/>
</dbReference>
<dbReference type="KEGG" id="ahel:Q31a_34160"/>
<accession>A0A518G939</accession>